<accession>A0ABM7WKY1</accession>
<protein>
    <recommendedName>
        <fullName evidence="3">HTH cro/C1-type domain-containing protein</fullName>
    </recommendedName>
</protein>
<proteinExistence type="predicted"/>
<dbReference type="PANTHER" id="PTHR46797">
    <property type="entry name" value="HTH-TYPE TRANSCRIPTIONAL REGULATOR"/>
    <property type="match status" value="1"/>
</dbReference>
<keyword evidence="1" id="KW-0238">DNA-binding</keyword>
<keyword evidence="5" id="KW-1185">Reference proteome</keyword>
<evidence type="ECO:0000259" key="3">
    <source>
        <dbReference type="PROSITE" id="PS50943"/>
    </source>
</evidence>
<dbReference type="CDD" id="cd00093">
    <property type="entry name" value="HTH_XRE"/>
    <property type="match status" value="2"/>
</dbReference>
<dbReference type="Pfam" id="PF01381">
    <property type="entry name" value="HTH_3"/>
    <property type="match status" value="1"/>
</dbReference>
<dbReference type="SUPFAM" id="SSF47413">
    <property type="entry name" value="lambda repressor-like DNA-binding domains"/>
    <property type="match status" value="2"/>
</dbReference>
<dbReference type="PANTHER" id="PTHR46797:SF1">
    <property type="entry name" value="METHYLPHOSPHONATE SYNTHASE"/>
    <property type="match status" value="1"/>
</dbReference>
<name>A0ABM7WKY1_9ACTN</name>
<reference evidence="4 5" key="1">
    <citation type="submission" date="2022-01" db="EMBL/GenBank/DDBJ databases">
        <title>Novel bile acid biosynthetic pathways are enriched in the microbiome of centenarians.</title>
        <authorList>
            <person name="Sato Y."/>
            <person name="Atarashi K."/>
            <person name="Plichta R.D."/>
            <person name="Arai Y."/>
            <person name="Sasajima S."/>
            <person name="Kearney M.S."/>
            <person name="Suda W."/>
            <person name="Takeshita K."/>
            <person name="Sasaki T."/>
            <person name="Okamoto S."/>
            <person name="Skelly N.A."/>
            <person name="Okamura Y."/>
            <person name="Vlamakis H."/>
            <person name="Li Y."/>
            <person name="Tanoue T."/>
            <person name="Takei H."/>
            <person name="Nittono H."/>
            <person name="Narushima S."/>
            <person name="Irie J."/>
            <person name="Itoh H."/>
            <person name="Moriya K."/>
            <person name="Sugiura Y."/>
            <person name="Suematsu M."/>
            <person name="Moritoki N."/>
            <person name="Shibata S."/>
            <person name="Littman R.D."/>
            <person name="Fischbach A.M."/>
            <person name="Uwamino Y."/>
            <person name="Inoue T."/>
            <person name="Honda A."/>
            <person name="Hattori M."/>
            <person name="Murai T."/>
            <person name="Xavier J.R."/>
            <person name="Hirose N."/>
            <person name="Honda K."/>
        </authorList>
    </citation>
    <scope>NUCLEOTIDE SEQUENCE [LARGE SCALE GENOMIC DNA]</scope>
    <source>
        <strain evidence="4 5">CE91-St30</strain>
    </source>
</reference>
<organism evidence="4 5">
    <name type="scientific">Raoultibacter timonensis</name>
    <dbReference type="NCBI Taxonomy" id="1907662"/>
    <lineage>
        <taxon>Bacteria</taxon>
        <taxon>Bacillati</taxon>
        <taxon>Actinomycetota</taxon>
        <taxon>Coriobacteriia</taxon>
        <taxon>Eggerthellales</taxon>
        <taxon>Eggerthellaceae</taxon>
        <taxon>Raoultibacter</taxon>
    </lineage>
</organism>
<feature type="region of interest" description="Disordered" evidence="2">
    <location>
        <begin position="322"/>
        <end position="342"/>
    </location>
</feature>
<evidence type="ECO:0000256" key="2">
    <source>
        <dbReference type="SAM" id="MobiDB-lite"/>
    </source>
</evidence>
<dbReference type="RefSeq" id="WP_244386162.1">
    <property type="nucleotide sequence ID" value="NZ_AP025564.1"/>
</dbReference>
<dbReference type="Pfam" id="PF13560">
    <property type="entry name" value="HTH_31"/>
    <property type="match status" value="1"/>
</dbReference>
<gene>
    <name evidence="4" type="ORF">CE91St30_23600</name>
</gene>
<evidence type="ECO:0000313" key="5">
    <source>
        <dbReference type="Proteomes" id="UP001320544"/>
    </source>
</evidence>
<dbReference type="InterPro" id="IPR001387">
    <property type="entry name" value="Cro/C1-type_HTH"/>
</dbReference>
<feature type="domain" description="HTH cro/C1-type" evidence="3">
    <location>
        <begin position="183"/>
        <end position="237"/>
    </location>
</feature>
<sequence length="342" mass="39226">MDVRNPFLSREREEYRLAEKLRAQRGLTQKEVAKIAGIDESTVRNYELARRTPKPEHLRGLATALEVMPEALATFNGLASLNELFLMTVELADAYGFEFGYDEECAYFVPVREFFVEGVRRWAKAYEAMCANENTFRDDYELWKDVFHDHFSKADFPDVYPEYDPMRPDSEQRWVSRRFAEALKEIRLICGLTQEELADRAGIGLFTLRSYEQGKRLPRAKQIESLCGALRITDAALARHYFGSPNQAMHYLFAIAKTASLTPENDVDAGPRLRTQDNMMGRGFVCLADKIDELKADPTAARQEDFSFRIATFDLMGEETDRAFKQSGRRQVNVTAELPPRA</sequence>
<dbReference type="Proteomes" id="UP001320544">
    <property type="component" value="Chromosome"/>
</dbReference>
<feature type="domain" description="HTH cro/C1-type" evidence="3">
    <location>
        <begin position="20"/>
        <end position="72"/>
    </location>
</feature>
<evidence type="ECO:0000256" key="1">
    <source>
        <dbReference type="ARBA" id="ARBA00023125"/>
    </source>
</evidence>
<dbReference type="InterPro" id="IPR050807">
    <property type="entry name" value="TransReg_Diox_bact_type"/>
</dbReference>
<dbReference type="PROSITE" id="PS50943">
    <property type="entry name" value="HTH_CROC1"/>
    <property type="match status" value="2"/>
</dbReference>
<dbReference type="EMBL" id="AP025564">
    <property type="protein sequence ID" value="BDE97027.1"/>
    <property type="molecule type" value="Genomic_DNA"/>
</dbReference>
<dbReference type="SMART" id="SM00530">
    <property type="entry name" value="HTH_XRE"/>
    <property type="match status" value="2"/>
</dbReference>
<dbReference type="Gene3D" id="1.10.260.40">
    <property type="entry name" value="lambda repressor-like DNA-binding domains"/>
    <property type="match status" value="2"/>
</dbReference>
<dbReference type="InterPro" id="IPR010982">
    <property type="entry name" value="Lambda_DNA-bd_dom_sf"/>
</dbReference>
<evidence type="ECO:0000313" key="4">
    <source>
        <dbReference type="EMBL" id="BDE97027.1"/>
    </source>
</evidence>